<organism evidence="2 3">
    <name type="scientific">Exiguobacterium antarcticum</name>
    <dbReference type="NCBI Taxonomy" id="132920"/>
    <lineage>
        <taxon>Bacteria</taxon>
        <taxon>Bacillati</taxon>
        <taxon>Bacillota</taxon>
        <taxon>Bacilli</taxon>
        <taxon>Bacillales</taxon>
        <taxon>Bacillales Family XII. Incertae Sedis</taxon>
        <taxon>Exiguobacterium</taxon>
    </lineage>
</organism>
<dbReference type="Proteomes" id="UP001243286">
    <property type="component" value="Unassembled WGS sequence"/>
</dbReference>
<keyword evidence="3" id="KW-1185">Reference proteome</keyword>
<feature type="transmembrane region" description="Helical" evidence="1">
    <location>
        <begin position="30"/>
        <end position="51"/>
    </location>
</feature>
<evidence type="ECO:0000313" key="3">
    <source>
        <dbReference type="Proteomes" id="UP001243286"/>
    </source>
</evidence>
<comment type="caution">
    <text evidence="2">The sequence shown here is derived from an EMBL/GenBank/DDBJ whole genome shotgun (WGS) entry which is preliminary data.</text>
</comment>
<dbReference type="EMBL" id="JASBQV010000005">
    <property type="protein sequence ID" value="MDI3234373.1"/>
    <property type="molecule type" value="Genomic_DNA"/>
</dbReference>
<dbReference type="RefSeq" id="WP_014971472.1">
    <property type="nucleotide sequence ID" value="NZ_JANJYY010000111.1"/>
</dbReference>
<evidence type="ECO:0000313" key="2">
    <source>
        <dbReference type="EMBL" id="MDI3234373.1"/>
    </source>
</evidence>
<proteinExistence type="predicted"/>
<accession>A0ABT6R0K3</accession>
<keyword evidence="1" id="KW-0812">Transmembrane</keyword>
<reference evidence="2 3" key="1">
    <citation type="submission" date="2023-04" db="EMBL/GenBank/DDBJ databases">
        <title>Antarctic isolates genomes.</title>
        <authorList>
            <person name="Dimov S.G."/>
        </authorList>
    </citation>
    <scope>NUCLEOTIDE SEQUENCE [LARGE SCALE GENOMIC DNA]</scope>
    <source>
        <strain evidence="2 3">AL19</strain>
    </source>
</reference>
<sequence>MNFRFLAVLFAADAAILIVGGMLLRDTFSYAPLIGWAGGLLSLFAAIVFSMKRRNTR</sequence>
<gene>
    <name evidence="2" type="ORF">QK289_05095</name>
</gene>
<keyword evidence="1" id="KW-1133">Transmembrane helix</keyword>
<feature type="transmembrane region" description="Helical" evidence="1">
    <location>
        <begin position="5"/>
        <end position="24"/>
    </location>
</feature>
<evidence type="ECO:0000256" key="1">
    <source>
        <dbReference type="SAM" id="Phobius"/>
    </source>
</evidence>
<keyword evidence="1" id="KW-0472">Membrane</keyword>
<protein>
    <submittedName>
        <fullName evidence="2">Uncharacterized protein</fullName>
    </submittedName>
</protein>
<name>A0ABT6R0K3_9BACL</name>